<dbReference type="EMBL" id="JBHUFZ010000023">
    <property type="protein sequence ID" value="MFD1890582.1"/>
    <property type="molecule type" value="Genomic_DNA"/>
</dbReference>
<sequence length="260" mass="27527">MDEPRSLRARVGGVLGRARRLQRAKPVPTVGRLASFLVVVSAGVMLAVSANVSSGTDLRPDREQDLADLVRSQAARNKQLSAEVDGLRREVDQASAAEGEQADRGALDRAAARAGLSPVQGPAVRVTLTDAPLSVQPAGVDGDLLVVHQQDIQMVVNVLWAAGAEAMTIQGQRVTSQTGIKCVGNTVVLHGVPYAPPYVITAIGDQRRLEAALADSPEVAVYREYVQAYRLGWKQESPGRVTMPGFTGSLDLAHARVPGS</sequence>
<evidence type="ECO:0000313" key="5">
    <source>
        <dbReference type="Proteomes" id="UP001597326"/>
    </source>
</evidence>
<dbReference type="Gene3D" id="3.30.70.1880">
    <property type="entry name" value="Protein of unknown function DUF881"/>
    <property type="match status" value="1"/>
</dbReference>
<dbReference type="PANTHER" id="PTHR37313:SF4">
    <property type="entry name" value="CONSERVED MEMBRANE PROTEIN-RELATED"/>
    <property type="match status" value="1"/>
</dbReference>
<accession>A0ABW4RWP6</accession>
<feature type="coiled-coil region" evidence="2">
    <location>
        <begin position="70"/>
        <end position="97"/>
    </location>
</feature>
<name>A0ABW4RWP6_9ACTN</name>
<dbReference type="RefSeq" id="WP_343873772.1">
    <property type="nucleotide sequence ID" value="NZ_BAAAIX010000020.1"/>
</dbReference>
<evidence type="ECO:0000256" key="1">
    <source>
        <dbReference type="ARBA" id="ARBA00009108"/>
    </source>
</evidence>
<keyword evidence="2" id="KW-0175">Coiled coil</keyword>
<dbReference type="InterPro" id="IPR010273">
    <property type="entry name" value="DUF881"/>
</dbReference>
<comment type="caution">
    <text evidence="4">The sequence shown here is derived from an EMBL/GenBank/DDBJ whole genome shotgun (WGS) entry which is preliminary data.</text>
</comment>
<evidence type="ECO:0000256" key="2">
    <source>
        <dbReference type="SAM" id="Coils"/>
    </source>
</evidence>
<reference evidence="5" key="1">
    <citation type="journal article" date="2019" name="Int. J. Syst. Evol. Microbiol.">
        <title>The Global Catalogue of Microorganisms (GCM) 10K type strain sequencing project: providing services to taxonomists for standard genome sequencing and annotation.</title>
        <authorList>
            <consortium name="The Broad Institute Genomics Platform"/>
            <consortium name="The Broad Institute Genome Sequencing Center for Infectious Disease"/>
            <person name="Wu L."/>
            <person name="Ma J."/>
        </authorList>
    </citation>
    <scope>NUCLEOTIDE SEQUENCE [LARGE SCALE GENOMIC DNA]</scope>
    <source>
        <strain evidence="5">CAIM 431</strain>
    </source>
</reference>
<keyword evidence="3" id="KW-0812">Transmembrane</keyword>
<proteinExistence type="inferred from homology"/>
<dbReference type="Pfam" id="PF05949">
    <property type="entry name" value="DUF881"/>
    <property type="match status" value="1"/>
</dbReference>
<keyword evidence="3" id="KW-1133">Transmembrane helix</keyword>
<dbReference type="Proteomes" id="UP001597326">
    <property type="component" value="Unassembled WGS sequence"/>
</dbReference>
<evidence type="ECO:0000256" key="3">
    <source>
        <dbReference type="SAM" id="Phobius"/>
    </source>
</evidence>
<organism evidence="4 5">
    <name type="scientific">Luteococcus peritonei</name>
    <dbReference type="NCBI Taxonomy" id="88874"/>
    <lineage>
        <taxon>Bacteria</taxon>
        <taxon>Bacillati</taxon>
        <taxon>Actinomycetota</taxon>
        <taxon>Actinomycetes</taxon>
        <taxon>Propionibacteriales</taxon>
        <taxon>Propionibacteriaceae</taxon>
        <taxon>Luteococcus</taxon>
    </lineage>
</organism>
<keyword evidence="5" id="KW-1185">Reference proteome</keyword>
<feature type="transmembrane region" description="Helical" evidence="3">
    <location>
        <begin position="29"/>
        <end position="50"/>
    </location>
</feature>
<evidence type="ECO:0000313" key="4">
    <source>
        <dbReference type="EMBL" id="MFD1890582.1"/>
    </source>
</evidence>
<gene>
    <name evidence="4" type="ORF">ACFSCS_10390</name>
</gene>
<keyword evidence="3" id="KW-0472">Membrane</keyword>
<protein>
    <submittedName>
        <fullName evidence="4">DUF881 domain-containing protein</fullName>
    </submittedName>
</protein>
<comment type="similarity">
    <text evidence="1">Belongs to the UPF0749 family.</text>
</comment>
<dbReference type="PANTHER" id="PTHR37313">
    <property type="entry name" value="UPF0749 PROTEIN RV1825"/>
    <property type="match status" value="1"/>
</dbReference>